<sequence length="156" mass="16609">MAWVGRCRIVGALIPRTGGLFSAPSSGGPVRTSSSSSSSSSYRVAALRNVLCLYDGKNRTTVLSDAAGSRCIHFPSPDLMSCLFVGVDVQRLYRTEPSFGTPGCPRVCVAVVGCGDLGFSHGSAFLCLQFSLLLCFPRSISGFSFCTVLCRYRVAF</sequence>
<dbReference type="EMBL" id="AF110792">
    <property type="protein sequence ID" value="AAD55574.1"/>
    <property type="molecule type" value="mRNA"/>
</dbReference>
<reference evidence="1" key="1">
    <citation type="journal article" date="1999" name="Curr. Genet.">
        <title>Volvox germline-specific genes that are putative targets of RegA repression encode chloroplast proteins.</title>
        <authorList>
            <person name="Meissner M."/>
            <person name="Stark K."/>
            <person name="Cresnar B."/>
            <person name="Kirk D.L."/>
            <person name="Schmitt R."/>
        </authorList>
    </citation>
    <scope>NUCLEOTIDE SEQUENCE</scope>
</reference>
<proteinExistence type="evidence at transcript level"/>
<accession>Q9SBM4</accession>
<organism evidence="1">
    <name type="scientific">Volvox carteri f. nagariensis</name>
    <dbReference type="NCBI Taxonomy" id="3068"/>
    <lineage>
        <taxon>Eukaryota</taxon>
        <taxon>Viridiplantae</taxon>
        <taxon>Chlorophyta</taxon>
        <taxon>core chlorophytes</taxon>
        <taxon>Chlorophyceae</taxon>
        <taxon>CS clade</taxon>
        <taxon>Chlamydomonadales</taxon>
        <taxon>Volvocaceae</taxon>
        <taxon>Volvox</taxon>
    </lineage>
</organism>
<name>Q9SBM4_VOLCA</name>
<evidence type="ECO:0000313" key="1">
    <source>
        <dbReference type="EMBL" id="AAD55574.1"/>
    </source>
</evidence>
<dbReference type="AlphaFoldDB" id="Q9SBM4"/>
<protein>
    <submittedName>
        <fullName evidence="1">Uncharacterized protein</fullName>
    </submittedName>
</protein>